<name>A0A183NIB1_9TREM</name>
<feature type="compositionally biased region" description="Basic and acidic residues" evidence="1">
    <location>
        <begin position="55"/>
        <end position="69"/>
    </location>
</feature>
<accession>A0A183NIB1</accession>
<dbReference type="EMBL" id="UZAL01002245">
    <property type="protein sequence ID" value="VDO82008.1"/>
    <property type="molecule type" value="Genomic_DNA"/>
</dbReference>
<protein>
    <submittedName>
        <fullName evidence="2">Uncharacterized protein</fullName>
    </submittedName>
</protein>
<feature type="non-terminal residue" evidence="2">
    <location>
        <position position="142"/>
    </location>
</feature>
<dbReference type="STRING" id="31246.A0A183NIB1"/>
<sequence>MDFTGSHHAKPNRPYLHQQNVREDYRGSTTAEKAARKGNVRQLYDITKKLSKNRGKPERPVKSKEGKVITSIEERRNRWVEHFKKLLNRPASLNPPDIEAATTDLSINVGPPTVEEISMAIKQTKSGKAAGPDSIPAEALQA</sequence>
<evidence type="ECO:0000256" key="1">
    <source>
        <dbReference type="SAM" id="MobiDB-lite"/>
    </source>
</evidence>
<evidence type="ECO:0000313" key="2">
    <source>
        <dbReference type="EMBL" id="VDO82008.1"/>
    </source>
</evidence>
<evidence type="ECO:0000313" key="3">
    <source>
        <dbReference type="Proteomes" id="UP000269396"/>
    </source>
</evidence>
<dbReference type="AlphaFoldDB" id="A0A183NIB1"/>
<proteinExistence type="predicted"/>
<gene>
    <name evidence="2" type="ORF">SMTD_LOCUS1847</name>
</gene>
<organism evidence="2 3">
    <name type="scientific">Schistosoma mattheei</name>
    <dbReference type="NCBI Taxonomy" id="31246"/>
    <lineage>
        <taxon>Eukaryota</taxon>
        <taxon>Metazoa</taxon>
        <taxon>Spiralia</taxon>
        <taxon>Lophotrochozoa</taxon>
        <taxon>Platyhelminthes</taxon>
        <taxon>Trematoda</taxon>
        <taxon>Digenea</taxon>
        <taxon>Strigeidida</taxon>
        <taxon>Schistosomatoidea</taxon>
        <taxon>Schistosomatidae</taxon>
        <taxon>Schistosoma</taxon>
    </lineage>
</organism>
<reference evidence="2 3" key="1">
    <citation type="submission" date="2018-11" db="EMBL/GenBank/DDBJ databases">
        <authorList>
            <consortium name="Pathogen Informatics"/>
        </authorList>
    </citation>
    <scope>NUCLEOTIDE SEQUENCE [LARGE SCALE GENOMIC DNA]</scope>
    <source>
        <strain>Denwood</strain>
        <strain evidence="3">Zambia</strain>
    </source>
</reference>
<feature type="region of interest" description="Disordered" evidence="1">
    <location>
        <begin position="1"/>
        <end position="69"/>
    </location>
</feature>
<keyword evidence="3" id="KW-1185">Reference proteome</keyword>
<dbReference type="Proteomes" id="UP000269396">
    <property type="component" value="Unassembled WGS sequence"/>
</dbReference>
<feature type="region of interest" description="Disordered" evidence="1">
    <location>
        <begin position="123"/>
        <end position="142"/>
    </location>
</feature>